<protein>
    <recommendedName>
        <fullName evidence="4">Integral membrane protein</fullName>
    </recommendedName>
</protein>
<dbReference type="InterPro" id="IPR049713">
    <property type="entry name" value="Pr6Pr-like"/>
</dbReference>
<organism evidence="2 3">
    <name type="scientific">Sphingobacterium griseoflavum</name>
    <dbReference type="NCBI Taxonomy" id="1474952"/>
    <lineage>
        <taxon>Bacteria</taxon>
        <taxon>Pseudomonadati</taxon>
        <taxon>Bacteroidota</taxon>
        <taxon>Sphingobacteriia</taxon>
        <taxon>Sphingobacteriales</taxon>
        <taxon>Sphingobacteriaceae</taxon>
        <taxon>Sphingobacterium</taxon>
    </lineage>
</organism>
<keyword evidence="1" id="KW-1133">Transmembrane helix</keyword>
<evidence type="ECO:0000313" key="3">
    <source>
        <dbReference type="Proteomes" id="UP000620550"/>
    </source>
</evidence>
<reference evidence="3" key="1">
    <citation type="journal article" date="2019" name="Int. J. Syst. Evol. Microbiol.">
        <title>The Global Catalogue of Microorganisms (GCM) 10K type strain sequencing project: providing services to taxonomists for standard genome sequencing and annotation.</title>
        <authorList>
            <consortium name="The Broad Institute Genomics Platform"/>
            <consortium name="The Broad Institute Genome Sequencing Center for Infectious Disease"/>
            <person name="Wu L."/>
            <person name="Ma J."/>
        </authorList>
    </citation>
    <scope>NUCLEOTIDE SEQUENCE [LARGE SCALE GENOMIC DNA]</scope>
    <source>
        <strain evidence="3">CGMCC 1.12966</strain>
    </source>
</reference>
<feature type="transmembrane region" description="Helical" evidence="1">
    <location>
        <begin position="75"/>
        <end position="95"/>
    </location>
</feature>
<feature type="transmembrane region" description="Helical" evidence="1">
    <location>
        <begin position="41"/>
        <end position="63"/>
    </location>
</feature>
<feature type="transmembrane region" description="Helical" evidence="1">
    <location>
        <begin position="179"/>
        <end position="199"/>
    </location>
</feature>
<keyword evidence="1" id="KW-0812">Transmembrane</keyword>
<evidence type="ECO:0000256" key="1">
    <source>
        <dbReference type="SAM" id="Phobius"/>
    </source>
</evidence>
<evidence type="ECO:0000313" key="2">
    <source>
        <dbReference type="EMBL" id="GHE33832.1"/>
    </source>
</evidence>
<sequence length="211" mass="24076">MAFSKKIARLGACITWFALLAQFVIMLLHREVLLVESLVRFFSYFTILTNILVALHFTAIGWAKPMRALNFVSNDSAATAICTFILTVGIVYQTVLKNLWQPQGIHFIVDQLLHGIIPLFMLGYWLLIIRSGKIEPSRVYRWLCYPILYLLFALTRGYFSGFYPYPFLNIEEIGFGTTLINVALISFGTIVMLALLITLGKWIQKKGLKTQ</sequence>
<evidence type="ECO:0008006" key="4">
    <source>
        <dbReference type="Google" id="ProtNLM"/>
    </source>
</evidence>
<gene>
    <name evidence="2" type="ORF">GCM10017764_16360</name>
</gene>
<name>A0ABQ3HW99_9SPHI</name>
<dbReference type="Proteomes" id="UP000620550">
    <property type="component" value="Unassembled WGS sequence"/>
</dbReference>
<keyword evidence="3" id="KW-1185">Reference proteome</keyword>
<dbReference type="RefSeq" id="WP_189626161.1">
    <property type="nucleotide sequence ID" value="NZ_BNAF01000005.1"/>
</dbReference>
<feature type="transmembrane region" description="Helical" evidence="1">
    <location>
        <begin position="7"/>
        <end position="29"/>
    </location>
</feature>
<dbReference type="EMBL" id="BNAF01000005">
    <property type="protein sequence ID" value="GHE33832.1"/>
    <property type="molecule type" value="Genomic_DNA"/>
</dbReference>
<accession>A0ABQ3HW99</accession>
<comment type="caution">
    <text evidence="2">The sequence shown here is derived from an EMBL/GenBank/DDBJ whole genome shotgun (WGS) entry which is preliminary data.</text>
</comment>
<feature type="transmembrane region" description="Helical" evidence="1">
    <location>
        <begin position="139"/>
        <end position="159"/>
    </location>
</feature>
<feature type="transmembrane region" description="Helical" evidence="1">
    <location>
        <begin position="107"/>
        <end position="127"/>
    </location>
</feature>
<proteinExistence type="predicted"/>
<keyword evidence="1" id="KW-0472">Membrane</keyword>
<dbReference type="NCBIfam" id="NF038065">
    <property type="entry name" value="Pr6Pr"/>
    <property type="match status" value="1"/>
</dbReference>